<dbReference type="PhylomeDB" id="B6QKT7"/>
<dbReference type="InterPro" id="IPR002575">
    <property type="entry name" value="Aminoglycoside_PTrfase"/>
</dbReference>
<sequence>MEFMPGASAYKRWRTLTMSQKVALVQRVAEIQAQIFRYSFYGIGTLTIDDEQQSHPKEQPGEMGNHFDYDVARGPFRSTYDWLASYLEIIIKDQTTAKEEAEDEEDEEDAAFALALAHRLADLLPKIFPSLQNPPEQSVIWHEDMSLSNILINEQGEITPLLDWECVSAMPPWMATAVPKFLQGSVREEEPKRQDYADETENEPETPVDGEDDDLDNEGKNELYWIHLMEYEKTQLRRLYQAQMCKSRPGWDSEIKQSSLKEDFIGAVFRCGHGFSLKRIVQWVDAIDKGQFPRLKDVLEAGLRP</sequence>
<accession>B6QKT7</accession>
<name>B6QKT7_TALMQ</name>
<dbReference type="Pfam" id="PF01636">
    <property type="entry name" value="APH"/>
    <property type="match status" value="1"/>
</dbReference>
<dbReference type="InterPro" id="IPR051678">
    <property type="entry name" value="AGP_Transferase"/>
</dbReference>
<dbReference type="VEuPathDB" id="FungiDB:PMAA_055090"/>
<dbReference type="PANTHER" id="PTHR21310:SF13">
    <property type="entry name" value="AMINOGLYCOSIDE PHOSPHOTRANSFERASE DOMAIN-CONTAINING PROTEIN"/>
    <property type="match status" value="1"/>
</dbReference>
<dbReference type="SUPFAM" id="SSF56112">
    <property type="entry name" value="Protein kinase-like (PK-like)"/>
    <property type="match status" value="1"/>
</dbReference>
<dbReference type="AlphaFoldDB" id="B6QKT7"/>
<dbReference type="InterPro" id="IPR011009">
    <property type="entry name" value="Kinase-like_dom_sf"/>
</dbReference>
<dbReference type="HOGENOM" id="CLU_030124_0_0_1"/>
<evidence type="ECO:0000256" key="1">
    <source>
        <dbReference type="SAM" id="MobiDB-lite"/>
    </source>
</evidence>
<feature type="compositionally biased region" description="Acidic residues" evidence="1">
    <location>
        <begin position="197"/>
        <end position="216"/>
    </location>
</feature>
<feature type="domain" description="Aminoglycoside phosphotransferase" evidence="2">
    <location>
        <begin position="1"/>
        <end position="173"/>
    </location>
</feature>
<dbReference type="EMBL" id="DS995903">
    <property type="protein sequence ID" value="EEA21714.1"/>
    <property type="molecule type" value="Genomic_DNA"/>
</dbReference>
<dbReference type="PANTHER" id="PTHR21310">
    <property type="entry name" value="AMINOGLYCOSIDE PHOSPHOTRANSFERASE-RELATED-RELATED"/>
    <property type="match status" value="1"/>
</dbReference>
<dbReference type="OrthoDB" id="428260at2759"/>
<reference evidence="4" key="1">
    <citation type="journal article" date="2015" name="Genome Announc.">
        <title>Genome sequence of the AIDS-associated pathogen Penicillium marneffei (ATCC18224) and its near taxonomic relative Talaromyces stipitatus (ATCC10500).</title>
        <authorList>
            <person name="Nierman W.C."/>
            <person name="Fedorova-Abrams N.D."/>
            <person name="Andrianopoulos A."/>
        </authorList>
    </citation>
    <scope>NUCLEOTIDE SEQUENCE [LARGE SCALE GENOMIC DNA]</scope>
    <source>
        <strain evidence="4">ATCC 18224 / CBS 334.59 / QM 7333</strain>
    </source>
</reference>
<evidence type="ECO:0000313" key="4">
    <source>
        <dbReference type="Proteomes" id="UP000001294"/>
    </source>
</evidence>
<feature type="compositionally biased region" description="Basic and acidic residues" evidence="1">
    <location>
        <begin position="186"/>
        <end position="196"/>
    </location>
</feature>
<keyword evidence="4" id="KW-1185">Reference proteome</keyword>
<evidence type="ECO:0000313" key="3">
    <source>
        <dbReference type="EMBL" id="EEA21714.1"/>
    </source>
</evidence>
<feature type="region of interest" description="Disordered" evidence="1">
    <location>
        <begin position="184"/>
        <end position="218"/>
    </location>
</feature>
<dbReference type="Gene3D" id="3.90.1200.10">
    <property type="match status" value="1"/>
</dbReference>
<protein>
    <recommendedName>
        <fullName evidence="2">Aminoglycoside phosphotransferase domain-containing protein</fullName>
    </recommendedName>
</protein>
<gene>
    <name evidence="3" type="ORF">PMAA_055090</name>
</gene>
<organism evidence="3 4">
    <name type="scientific">Talaromyces marneffei (strain ATCC 18224 / CBS 334.59 / QM 7333)</name>
    <name type="common">Penicillium marneffei</name>
    <dbReference type="NCBI Taxonomy" id="441960"/>
    <lineage>
        <taxon>Eukaryota</taxon>
        <taxon>Fungi</taxon>
        <taxon>Dikarya</taxon>
        <taxon>Ascomycota</taxon>
        <taxon>Pezizomycotina</taxon>
        <taxon>Eurotiomycetes</taxon>
        <taxon>Eurotiomycetidae</taxon>
        <taxon>Eurotiales</taxon>
        <taxon>Trichocomaceae</taxon>
        <taxon>Talaromyces</taxon>
        <taxon>Talaromyces sect. Talaromyces</taxon>
    </lineage>
</organism>
<proteinExistence type="predicted"/>
<evidence type="ECO:0000259" key="2">
    <source>
        <dbReference type="Pfam" id="PF01636"/>
    </source>
</evidence>
<dbReference type="Proteomes" id="UP000001294">
    <property type="component" value="Unassembled WGS sequence"/>
</dbReference>